<dbReference type="EMBL" id="GGEC01068800">
    <property type="protein sequence ID" value="MBX49284.1"/>
    <property type="molecule type" value="Transcribed_RNA"/>
</dbReference>
<organism evidence="1">
    <name type="scientific">Rhizophora mucronata</name>
    <name type="common">Asiatic mangrove</name>
    <dbReference type="NCBI Taxonomy" id="61149"/>
    <lineage>
        <taxon>Eukaryota</taxon>
        <taxon>Viridiplantae</taxon>
        <taxon>Streptophyta</taxon>
        <taxon>Embryophyta</taxon>
        <taxon>Tracheophyta</taxon>
        <taxon>Spermatophyta</taxon>
        <taxon>Magnoliopsida</taxon>
        <taxon>eudicotyledons</taxon>
        <taxon>Gunneridae</taxon>
        <taxon>Pentapetalae</taxon>
        <taxon>rosids</taxon>
        <taxon>fabids</taxon>
        <taxon>Malpighiales</taxon>
        <taxon>Rhizophoraceae</taxon>
        <taxon>Rhizophora</taxon>
    </lineage>
</organism>
<evidence type="ECO:0000313" key="1">
    <source>
        <dbReference type="EMBL" id="MBX49284.1"/>
    </source>
</evidence>
<accession>A0A2P2P3F0</accession>
<proteinExistence type="predicted"/>
<reference evidence="1" key="1">
    <citation type="submission" date="2018-02" db="EMBL/GenBank/DDBJ databases">
        <title>Rhizophora mucronata_Transcriptome.</title>
        <authorList>
            <person name="Meera S.P."/>
            <person name="Sreeshan A."/>
            <person name="Augustine A."/>
        </authorList>
    </citation>
    <scope>NUCLEOTIDE SEQUENCE</scope>
    <source>
        <tissue evidence="1">Leaf</tissue>
    </source>
</reference>
<name>A0A2P2P3F0_RHIMU</name>
<dbReference type="AlphaFoldDB" id="A0A2P2P3F0"/>
<sequence>MSGFATPSIVEFTPQVNRFDC</sequence>
<protein>
    <submittedName>
        <fullName evidence="1">Uncharacterized protein</fullName>
    </submittedName>
</protein>